<name>A0A7Y9W7F3_9BURK</name>
<dbReference type="Proteomes" id="UP000572540">
    <property type="component" value="Unassembled WGS sequence"/>
</dbReference>
<dbReference type="Pfam" id="PF01375">
    <property type="entry name" value="Enterotoxin_a"/>
    <property type="match status" value="1"/>
</dbReference>
<dbReference type="Gene3D" id="3.10.40.10">
    <property type="entry name" value="Aerolysin/Pertussis toxin (APT), N-terminal domain"/>
    <property type="match status" value="1"/>
</dbReference>
<keyword evidence="4" id="KW-0260">Enterotoxin</keyword>
<dbReference type="GO" id="GO:0090729">
    <property type="term" value="F:toxin activity"/>
    <property type="evidence" value="ECO:0007669"/>
    <property type="project" value="UniProtKB-KW"/>
</dbReference>
<keyword evidence="2" id="KW-0800">Toxin</keyword>
<dbReference type="EMBL" id="JACCAU010000001">
    <property type="protein sequence ID" value="NYH15270.1"/>
    <property type="molecule type" value="Genomic_DNA"/>
</dbReference>
<comment type="similarity">
    <text evidence="1">Belongs to the enterotoxin A family.</text>
</comment>
<dbReference type="Gene3D" id="3.90.210.10">
    <property type="entry name" value="Heat-Labile Enterotoxin, subunit A"/>
    <property type="match status" value="1"/>
</dbReference>
<dbReference type="GO" id="GO:0005615">
    <property type="term" value="C:extracellular space"/>
    <property type="evidence" value="ECO:0007669"/>
    <property type="project" value="InterPro"/>
</dbReference>
<protein>
    <recommendedName>
        <fullName evidence="9">Heat-labile enterotoxin alpha subunit</fullName>
    </recommendedName>
</protein>
<evidence type="ECO:0000256" key="4">
    <source>
        <dbReference type="ARBA" id="ARBA00022861"/>
    </source>
</evidence>
<evidence type="ECO:0000313" key="7">
    <source>
        <dbReference type="EMBL" id="NYH15270.1"/>
    </source>
</evidence>
<dbReference type="PRINTS" id="PR00771">
    <property type="entry name" value="ENTEROTOXINA"/>
</dbReference>
<evidence type="ECO:0000313" key="8">
    <source>
        <dbReference type="Proteomes" id="UP000572540"/>
    </source>
</evidence>
<dbReference type="AlphaFoldDB" id="A0A7Y9W7F3"/>
<dbReference type="InterPro" id="IPR001144">
    <property type="entry name" value="Enterotoxin_A"/>
</dbReference>
<evidence type="ECO:0000256" key="1">
    <source>
        <dbReference type="ARBA" id="ARBA00009092"/>
    </source>
</evidence>
<evidence type="ECO:0008006" key="9">
    <source>
        <dbReference type="Google" id="ProtNLM"/>
    </source>
</evidence>
<dbReference type="SUPFAM" id="SSF56399">
    <property type="entry name" value="ADP-ribosylation"/>
    <property type="match status" value="1"/>
</dbReference>
<accession>A0A7Y9W7F3</accession>
<dbReference type="InterPro" id="IPR037015">
    <property type="entry name" value="APT_N_sf"/>
</dbReference>
<evidence type="ECO:0000256" key="2">
    <source>
        <dbReference type="ARBA" id="ARBA00022656"/>
    </source>
</evidence>
<gene>
    <name evidence="7" type="ORF">GGD41_002498</name>
</gene>
<keyword evidence="3" id="KW-0732">Signal</keyword>
<evidence type="ECO:0000256" key="3">
    <source>
        <dbReference type="ARBA" id="ARBA00022729"/>
    </source>
</evidence>
<evidence type="ECO:0000256" key="6">
    <source>
        <dbReference type="ARBA" id="ARBA00023157"/>
    </source>
</evidence>
<proteinExistence type="inferred from homology"/>
<evidence type="ECO:0000256" key="5">
    <source>
        <dbReference type="ARBA" id="ARBA00023026"/>
    </source>
</evidence>
<keyword evidence="5" id="KW-0843">Virulence</keyword>
<keyword evidence="6" id="KW-1015">Disulfide bond</keyword>
<organism evidence="7 8">
    <name type="scientific">Paraburkholderia bryophila</name>
    <dbReference type="NCBI Taxonomy" id="420952"/>
    <lineage>
        <taxon>Bacteria</taxon>
        <taxon>Pseudomonadati</taxon>
        <taxon>Pseudomonadota</taxon>
        <taxon>Betaproteobacteria</taxon>
        <taxon>Burkholderiales</taxon>
        <taxon>Burkholderiaceae</taxon>
        <taxon>Paraburkholderia</taxon>
    </lineage>
</organism>
<comment type="caution">
    <text evidence="7">The sequence shown here is derived from an EMBL/GenBank/DDBJ whole genome shotgun (WGS) entry which is preliminary data.</text>
</comment>
<sequence length="600" mass="65207">MRLLSITIIVFSILTAGTGNVVAQPVQMPEFVYRADTRAPSDVRRAGGFVARGVDASRPGTIVDLSLFNHAIGHAGPQNDYSGYVATTTDFMWAYHWLWESGGGFRSGYVYTIRPTANFIDVNASLGRYLEPVTREEHEWAAMGRIHWYQVVGWRSAAEPPTTPITPNPQYNPNHIAFTLPPAASQPALAHFPVGHPAWNEMPWRAFTNCAGSSSPNRKSTQRLAAGECIPFENGAMDYKYYSGYLAALSSKACGGPCLEGERSSNQDEIFYESLIIRLNDSGPASCDHSEEEVPESIAEIYKLPLCHRMNVGDKLRVRGGYLSKLGDSSCTMVGALDNQRADGAICQPRTNYIFETNSSIPGCPAGYELVTAEDLETNASICFTQLDLHSVARLAGRHIVSGSEHVPCLITKGNRQTETSLCKKISRTTPEIVVSSESPEGSVCWGRYSPVNVKQAMANRTKLCSMLFHSSIGVTQIGLADGWFGAASCAVWKAQLPQKPAYTFCNNGVGEGNRFLSTMTLVKTGETCPAGFELATESDFQRDPTVCYGELPPGSSARLAHSASVTRRGYNETTKLCSTKSWDSSTLTMAVCKAVAPAH</sequence>
<dbReference type="RefSeq" id="WP_179710962.1">
    <property type="nucleotide sequence ID" value="NZ_JACCAU010000001.1"/>
</dbReference>
<reference evidence="7 8" key="1">
    <citation type="submission" date="2020-07" db="EMBL/GenBank/DDBJ databases">
        <title>Exploring microbial biodiversity for novel pathways involved in the catabolism of aromatic compounds derived from lignin.</title>
        <authorList>
            <person name="Elkins J."/>
        </authorList>
    </citation>
    <scope>NUCLEOTIDE SEQUENCE [LARGE SCALE GENOMIC DNA]</scope>
    <source>
        <strain evidence="7 8">H2C3B</strain>
    </source>
</reference>